<keyword evidence="2" id="KW-1185">Reference proteome</keyword>
<dbReference type="PANTHER" id="PTHR35446">
    <property type="entry name" value="SI:CH211-175M2.5"/>
    <property type="match status" value="1"/>
</dbReference>
<dbReference type="InterPro" id="IPR029032">
    <property type="entry name" value="AhpD-like"/>
</dbReference>
<protein>
    <submittedName>
        <fullName evidence="1">Uncharacterized peroxidase-related enzyme</fullName>
    </submittedName>
</protein>
<dbReference type="STRING" id="570519.SAMN04488116_1110"/>
<gene>
    <name evidence="1" type="ORF">SAMN04488116_1110</name>
</gene>
<dbReference type="Gene3D" id="1.20.1290.10">
    <property type="entry name" value="AhpD-like"/>
    <property type="match status" value="1"/>
</dbReference>
<dbReference type="SUPFAM" id="SSF69118">
    <property type="entry name" value="AhpD-like"/>
    <property type="match status" value="1"/>
</dbReference>
<keyword evidence="1" id="KW-0575">Peroxidase</keyword>
<accession>A0A1M5J5F7</accession>
<dbReference type="InterPro" id="IPR010195">
    <property type="entry name" value="Uncharacterised_peroxidase-rel"/>
</dbReference>
<dbReference type="AlphaFoldDB" id="A0A1M5J5F7"/>
<organism evidence="1 2">
    <name type="scientific">Flagellimonas flava</name>
    <dbReference type="NCBI Taxonomy" id="570519"/>
    <lineage>
        <taxon>Bacteria</taxon>
        <taxon>Pseudomonadati</taxon>
        <taxon>Bacteroidota</taxon>
        <taxon>Flavobacteriia</taxon>
        <taxon>Flavobacteriales</taxon>
        <taxon>Flavobacteriaceae</taxon>
        <taxon>Flagellimonas</taxon>
    </lineage>
</organism>
<dbReference type="PANTHER" id="PTHR35446:SF2">
    <property type="entry name" value="CARBOXYMUCONOLACTONE DECARBOXYLASE-LIKE DOMAIN-CONTAINING PROTEIN"/>
    <property type="match status" value="1"/>
</dbReference>
<name>A0A1M5J5F7_9FLAO</name>
<dbReference type="EMBL" id="FQWL01000001">
    <property type="protein sequence ID" value="SHG35243.1"/>
    <property type="molecule type" value="Genomic_DNA"/>
</dbReference>
<dbReference type="GO" id="GO:0004601">
    <property type="term" value="F:peroxidase activity"/>
    <property type="evidence" value="ECO:0007669"/>
    <property type="project" value="UniProtKB-KW"/>
</dbReference>
<reference evidence="2" key="1">
    <citation type="submission" date="2016-11" db="EMBL/GenBank/DDBJ databases">
        <authorList>
            <person name="Varghese N."/>
            <person name="Submissions S."/>
        </authorList>
    </citation>
    <scope>NUCLEOTIDE SEQUENCE [LARGE SCALE GENOMIC DNA]</scope>
    <source>
        <strain evidence="2">DSM 22638</strain>
    </source>
</reference>
<dbReference type="OrthoDB" id="9808310at2"/>
<dbReference type="Proteomes" id="UP000184532">
    <property type="component" value="Unassembled WGS sequence"/>
</dbReference>
<evidence type="ECO:0000313" key="2">
    <source>
        <dbReference type="Proteomes" id="UP000184532"/>
    </source>
</evidence>
<sequence length="201" mass="23071">MSWIKIIGYEEANKELKRIYDRVKGPNNNVDNVLLIHSLRPHTLVGHMALYKNVLHNSNNTLPKWYLEALGTYVSHLNQCDYCFQHHFEGFKRLLGDDSRADTFKEVVLKNKLSDFFSTKFFAGSLYAKMLTLNHADITQQDIEHLREVGFTEGEILEVNQVVSYFNYVNRSVVGLGVDTHGDILGLSPNDSDDPNNWSHN</sequence>
<proteinExistence type="predicted"/>
<evidence type="ECO:0000313" key="1">
    <source>
        <dbReference type="EMBL" id="SHG35243.1"/>
    </source>
</evidence>
<dbReference type="RefSeq" id="WP_073176929.1">
    <property type="nucleotide sequence ID" value="NZ_FQWL01000001.1"/>
</dbReference>
<keyword evidence="1" id="KW-0560">Oxidoreductase</keyword>
<dbReference type="NCBIfam" id="TIGR01926">
    <property type="entry name" value="peroxid_rel"/>
    <property type="match status" value="1"/>
</dbReference>